<comment type="function">
    <text evidence="1">Catalyzes the ATP-dependent polymerization of arginine and aspartate to multi-L-arginyl-poly-L-aspartic acid (cyanophycin; a water-insoluble reserve polymer).</text>
</comment>
<dbReference type="RefSeq" id="WP_194018687.1">
    <property type="nucleotide sequence ID" value="NZ_JADEVV010000003.1"/>
</dbReference>
<reference evidence="15 16" key="1">
    <citation type="submission" date="2020-10" db="EMBL/GenBank/DDBJ databases">
        <authorList>
            <person name="Castelo-Branco R."/>
            <person name="Eusebio N."/>
            <person name="Adriana R."/>
            <person name="Vieira A."/>
            <person name="Brugerolle De Fraissinette N."/>
            <person name="Rezende De Castro R."/>
            <person name="Schneider M.P."/>
            <person name="Vasconcelos V."/>
            <person name="Leao P.N."/>
        </authorList>
    </citation>
    <scope>NUCLEOTIDE SEQUENCE [LARGE SCALE GENOMIC DNA]</scope>
    <source>
        <strain evidence="15 16">LEGE 00031</strain>
    </source>
</reference>
<dbReference type="Gene3D" id="3.90.190.20">
    <property type="entry name" value="Mur ligase, C-terminal domain"/>
    <property type="match status" value="1"/>
</dbReference>
<evidence type="ECO:0000256" key="11">
    <source>
        <dbReference type="ARBA" id="ARBA00048094"/>
    </source>
</evidence>
<organism evidence="15 16">
    <name type="scientific">Synechocystis salina LEGE 00031</name>
    <dbReference type="NCBI Taxonomy" id="1828736"/>
    <lineage>
        <taxon>Bacteria</taxon>
        <taxon>Bacillati</taxon>
        <taxon>Cyanobacteriota</taxon>
        <taxon>Cyanophyceae</taxon>
        <taxon>Synechococcales</taxon>
        <taxon>Merismopediaceae</taxon>
        <taxon>Synechocystis</taxon>
    </lineage>
</organism>
<evidence type="ECO:0000256" key="7">
    <source>
        <dbReference type="ARBA" id="ARBA00022598"/>
    </source>
</evidence>
<evidence type="ECO:0000256" key="6">
    <source>
        <dbReference type="ARBA" id="ARBA00022036"/>
    </source>
</evidence>
<evidence type="ECO:0000256" key="3">
    <source>
        <dbReference type="ARBA" id="ARBA00011738"/>
    </source>
</evidence>
<dbReference type="Pfam" id="PF08443">
    <property type="entry name" value="RimK"/>
    <property type="match status" value="1"/>
</dbReference>
<dbReference type="InterPro" id="IPR013221">
    <property type="entry name" value="Mur_ligase_cen"/>
</dbReference>
<comment type="catalytic activity">
    <reaction evidence="11">
        <text>[L-4-(L-arginin-2-N-yl)aspartate](n)-L-aspartate + L-arginine + ATP = [L-4-(L-arginin-2-N-yl)aspartate](n+1) + ADP + phosphate + H(+)</text>
        <dbReference type="Rhea" id="RHEA:23888"/>
        <dbReference type="Rhea" id="RHEA-COMP:13732"/>
        <dbReference type="Rhea" id="RHEA-COMP:13733"/>
        <dbReference type="ChEBI" id="CHEBI:15378"/>
        <dbReference type="ChEBI" id="CHEBI:30616"/>
        <dbReference type="ChEBI" id="CHEBI:32682"/>
        <dbReference type="ChEBI" id="CHEBI:43474"/>
        <dbReference type="ChEBI" id="CHEBI:137986"/>
        <dbReference type="ChEBI" id="CHEBI:137990"/>
        <dbReference type="ChEBI" id="CHEBI:456216"/>
        <dbReference type="EC" id="6.3.2.30"/>
    </reaction>
</comment>
<evidence type="ECO:0000256" key="13">
    <source>
        <dbReference type="PROSITE-ProRule" id="PRU00409"/>
    </source>
</evidence>
<evidence type="ECO:0000313" key="15">
    <source>
        <dbReference type="EMBL" id="MBE9252595.1"/>
    </source>
</evidence>
<protein>
    <recommendedName>
        <fullName evidence="6">Cyanophycin synthetase</fullName>
        <ecNumber evidence="5">6.3.2.29</ecNumber>
        <ecNumber evidence="4">6.3.2.30</ecNumber>
    </recommendedName>
    <alternativeName>
        <fullName evidence="10">Cyanophycin synthase</fullName>
    </alternativeName>
</protein>
<evidence type="ECO:0000313" key="16">
    <source>
        <dbReference type="Proteomes" id="UP000658720"/>
    </source>
</evidence>
<dbReference type="InterPro" id="IPR044019">
    <property type="entry name" value="Cyanophycin_syn_N"/>
</dbReference>
<dbReference type="InterPro" id="IPR004101">
    <property type="entry name" value="Mur_ligase_C"/>
</dbReference>
<dbReference type="NCBIfam" id="TIGR02068">
    <property type="entry name" value="cya_phycin_syn"/>
    <property type="match status" value="1"/>
</dbReference>
<evidence type="ECO:0000256" key="4">
    <source>
        <dbReference type="ARBA" id="ARBA00012968"/>
    </source>
</evidence>
<dbReference type="InterPro" id="IPR013651">
    <property type="entry name" value="ATP-grasp_RimK-type"/>
</dbReference>
<evidence type="ECO:0000256" key="8">
    <source>
        <dbReference type="ARBA" id="ARBA00022741"/>
    </source>
</evidence>
<comment type="subunit">
    <text evidence="3">Homodimer.</text>
</comment>
<dbReference type="SUPFAM" id="SSF53244">
    <property type="entry name" value="MurD-like peptide ligases, peptide-binding domain"/>
    <property type="match status" value="1"/>
</dbReference>
<accession>A0ABR9VML7</accession>
<dbReference type="NCBIfam" id="NF010623">
    <property type="entry name" value="PRK14016.1"/>
    <property type="match status" value="1"/>
</dbReference>
<dbReference type="EC" id="6.3.2.30" evidence="4"/>
<evidence type="ECO:0000256" key="5">
    <source>
        <dbReference type="ARBA" id="ARBA00013005"/>
    </source>
</evidence>
<dbReference type="GO" id="GO:0071160">
    <property type="term" value="F:cyanophycin synthetase activity (L-aspartate-adding)"/>
    <property type="evidence" value="ECO:0007669"/>
    <property type="project" value="UniProtKB-EC"/>
</dbReference>
<dbReference type="EMBL" id="JADEVV010000003">
    <property type="protein sequence ID" value="MBE9252595.1"/>
    <property type="molecule type" value="Genomic_DNA"/>
</dbReference>
<dbReference type="Gene3D" id="3.30.470.20">
    <property type="entry name" value="ATP-grasp fold, B domain"/>
    <property type="match status" value="2"/>
</dbReference>
<dbReference type="InterPro" id="IPR036615">
    <property type="entry name" value="Mur_ligase_C_dom_sf"/>
</dbReference>
<comment type="catalytic activity">
    <reaction evidence="12">
        <text>[L-4-(L-arginin-2-N-yl)aspartate](n) + L-aspartate + ATP = [L-4-(L-arginin-2-N-yl)aspartate](n)-L-aspartate + ADP + phosphate + H(+)</text>
        <dbReference type="Rhea" id="RHEA:13277"/>
        <dbReference type="Rhea" id="RHEA-COMP:13728"/>
        <dbReference type="Rhea" id="RHEA-COMP:13733"/>
        <dbReference type="ChEBI" id="CHEBI:15378"/>
        <dbReference type="ChEBI" id="CHEBI:29991"/>
        <dbReference type="ChEBI" id="CHEBI:30616"/>
        <dbReference type="ChEBI" id="CHEBI:43474"/>
        <dbReference type="ChEBI" id="CHEBI:137986"/>
        <dbReference type="ChEBI" id="CHEBI:137990"/>
        <dbReference type="ChEBI" id="CHEBI:456216"/>
        <dbReference type="EC" id="6.3.2.29"/>
    </reaction>
</comment>
<keyword evidence="16" id="KW-1185">Reference proteome</keyword>
<dbReference type="Gene3D" id="3.40.1190.10">
    <property type="entry name" value="Mur-like, catalytic domain"/>
    <property type="match status" value="1"/>
</dbReference>
<evidence type="ECO:0000259" key="14">
    <source>
        <dbReference type="PROSITE" id="PS50975"/>
    </source>
</evidence>
<dbReference type="PANTHER" id="PTHR23135:SF18">
    <property type="entry name" value="CYANOPHYCIN SYNTHETASE"/>
    <property type="match status" value="1"/>
</dbReference>
<dbReference type="Pfam" id="PF02875">
    <property type="entry name" value="Mur_ligase_C"/>
    <property type="match status" value="1"/>
</dbReference>
<dbReference type="SUPFAM" id="SSF53623">
    <property type="entry name" value="MurD-like peptide ligases, catalytic domain"/>
    <property type="match status" value="1"/>
</dbReference>
<comment type="similarity">
    <text evidence="2">In the C-terminal section; belongs to the MurCDEF family.</text>
</comment>
<comment type="caution">
    <text evidence="15">The sequence shown here is derived from an EMBL/GenBank/DDBJ whole genome shotgun (WGS) entry which is preliminary data.</text>
</comment>
<dbReference type="InterPro" id="IPR036565">
    <property type="entry name" value="Mur-like_cat_sf"/>
</dbReference>
<gene>
    <name evidence="15" type="primary">cphA</name>
    <name evidence="15" type="ORF">IQ217_01755</name>
</gene>
<evidence type="ECO:0000256" key="1">
    <source>
        <dbReference type="ARBA" id="ARBA00003184"/>
    </source>
</evidence>
<feature type="domain" description="ATP-grasp" evidence="14">
    <location>
        <begin position="224"/>
        <end position="480"/>
    </location>
</feature>
<keyword evidence="8 13" id="KW-0547">Nucleotide-binding</keyword>
<dbReference type="Pfam" id="PF08245">
    <property type="entry name" value="Mur_ligase_M"/>
    <property type="match status" value="1"/>
</dbReference>
<keyword evidence="9 13" id="KW-0067">ATP-binding</keyword>
<dbReference type="PANTHER" id="PTHR23135">
    <property type="entry name" value="MUR LIGASE FAMILY MEMBER"/>
    <property type="match status" value="1"/>
</dbReference>
<keyword evidence="7 15" id="KW-0436">Ligase</keyword>
<name>A0ABR9VML7_9SYNC</name>
<dbReference type="InterPro" id="IPR011810">
    <property type="entry name" value="Cya_phycin_syn"/>
</dbReference>
<dbReference type="GO" id="GO:0071161">
    <property type="term" value="F:cyanophycin synthetase activity (L-arginine-adding)"/>
    <property type="evidence" value="ECO:0007669"/>
    <property type="project" value="UniProtKB-EC"/>
</dbReference>
<proteinExistence type="inferred from homology"/>
<evidence type="ECO:0000256" key="10">
    <source>
        <dbReference type="ARBA" id="ARBA00031353"/>
    </source>
</evidence>
<dbReference type="InterPro" id="IPR011761">
    <property type="entry name" value="ATP-grasp"/>
</dbReference>
<dbReference type="Pfam" id="PF18921">
    <property type="entry name" value="Cyanophycin_syn"/>
    <property type="match status" value="1"/>
</dbReference>
<dbReference type="PROSITE" id="PS50975">
    <property type="entry name" value="ATP_GRASP"/>
    <property type="match status" value="1"/>
</dbReference>
<dbReference type="SUPFAM" id="SSF56059">
    <property type="entry name" value="Glutathione synthetase ATP-binding domain-like"/>
    <property type="match status" value="1"/>
</dbReference>
<evidence type="ECO:0000256" key="9">
    <source>
        <dbReference type="ARBA" id="ARBA00022840"/>
    </source>
</evidence>
<evidence type="ECO:0000256" key="12">
    <source>
        <dbReference type="ARBA" id="ARBA00048425"/>
    </source>
</evidence>
<sequence>MKILKTLTLRGPNYWSIRRKKLIVMRLDLEDLAERPSSSIPGFYEGLIRVLPSLIEHFCSPGHRGGFLERVQEGTYMGHIVEHVALELQELVGMTAGFGRTRETSTPGIYNVVYEYVDEQAGRYAGRAAVRLCRALVDTGDYPQAELEKDLEDLRDLGANSALGPSTETIVTEADARKIPWMLLSARAMVQLGYGIHQQRIQATLSSQSGILGVELACDKEGTKTILQDAGIPVPRGTTIQYFDDLEEAINDVGGYPIVIKPLDGNHGRGITINVRHWQEAIAAYDLAVEESKSRSIIVERYYEGSDHRVLVVNGKLVAVAERIPAHVTGDGNSTISELIDKTNQDPNRGDGHDNILTKIVVNKTAIDVMERQGHNLDSILPKDEVVYLRATANLSTGGIAIDRTDDIHLENIWLMERVAKVIGLDIAGIDVVTSDISKPLRETNGVIVEVNAAPGFRMHVAPSQGLPRNVAAPVLDMLFPPGTPSRIPILAVTGTNGKTTTTRLLAHIYRQTGKTVGYTSTDAIYINEYCVEKGDNTGPQSAGVILRDPTVEVAVLETARGGILRAGLAFDTCDVGVVLNVAADHLGLGDIDTIEQMAKVKSVIAEVVDPSGYAVLNADDPLVAAMADKVKAKVAYFSMNPDNPIIQTHIRRNGIAAVYESGYLSILEGSWTLRVEQATLIPMTMGGMAPFMIANALAACLAAFVNGLDVEIIRQGVRTFTTSAEQTPGRMNLFNLGRYHALVDYAHNPAGYRAVGDFVKNWRGQRFGVVGGPGDRRDSDLIELGQIAAQVFDRIIVKEDDDKRGRSEGEAADLIIKGILQENPGADYELILDETTALNQALDNVETDGLVVMFPESVTRAIDMIKDRNPIG</sequence>
<dbReference type="EC" id="6.3.2.29" evidence="5"/>
<evidence type="ECO:0000256" key="2">
    <source>
        <dbReference type="ARBA" id="ARBA00009060"/>
    </source>
</evidence>
<dbReference type="Proteomes" id="UP000658720">
    <property type="component" value="Unassembled WGS sequence"/>
</dbReference>